<dbReference type="InterPro" id="IPR036102">
    <property type="entry name" value="OsmC/Ohrsf"/>
</dbReference>
<dbReference type="RefSeq" id="WP_378099206.1">
    <property type="nucleotide sequence ID" value="NZ_JBHSEP010000015.1"/>
</dbReference>
<accession>A0ABV9FGK0</accession>
<gene>
    <name evidence="1" type="ORF">ACFO3S_18665</name>
</gene>
<proteinExistence type="predicted"/>
<dbReference type="InterPro" id="IPR015946">
    <property type="entry name" value="KH_dom-like_a/b"/>
</dbReference>
<dbReference type="Gene3D" id="3.30.300.20">
    <property type="match status" value="1"/>
</dbReference>
<keyword evidence="2" id="KW-1185">Reference proteome</keyword>
<dbReference type="Proteomes" id="UP001596028">
    <property type="component" value="Unassembled WGS sequence"/>
</dbReference>
<dbReference type="InterPro" id="IPR003718">
    <property type="entry name" value="OsmC/Ohr_fam"/>
</dbReference>
<name>A0ABV9FGK0_9BACL</name>
<dbReference type="PANTHER" id="PTHR42830:SF2">
    <property type="entry name" value="OSMC_OHR FAMILY PROTEIN"/>
    <property type="match status" value="1"/>
</dbReference>
<evidence type="ECO:0000313" key="2">
    <source>
        <dbReference type="Proteomes" id="UP001596028"/>
    </source>
</evidence>
<evidence type="ECO:0000313" key="1">
    <source>
        <dbReference type="EMBL" id="MFC4600274.1"/>
    </source>
</evidence>
<protein>
    <submittedName>
        <fullName evidence="1">OsmC family protein</fullName>
    </submittedName>
</protein>
<dbReference type="Pfam" id="PF02566">
    <property type="entry name" value="OsmC"/>
    <property type="match status" value="1"/>
</dbReference>
<dbReference type="PANTHER" id="PTHR42830">
    <property type="entry name" value="OSMOTICALLY INDUCIBLE FAMILY PROTEIN"/>
    <property type="match status" value="1"/>
</dbReference>
<dbReference type="InterPro" id="IPR052707">
    <property type="entry name" value="OsmC_Ohr_Peroxiredoxin"/>
</dbReference>
<sequence length="162" mass="17825">MAESKTIVNTVWYRDAKGDGRIKANKLKTKIAIPEPLGGSGEGANPKEMLVSSAVSCYIMTLTYILQTMKLPVIGLIMNSEATNSKEEFKIVHYPRIILSADATEEQSQSANEALVVADQRCEVGNLLKKAGVQIQIDGKVSLVSEDDIISKYVEEYELDWS</sequence>
<organism evidence="1 2">
    <name type="scientific">Cohnella hongkongensis</name>
    <dbReference type="NCBI Taxonomy" id="178337"/>
    <lineage>
        <taxon>Bacteria</taxon>
        <taxon>Bacillati</taxon>
        <taxon>Bacillota</taxon>
        <taxon>Bacilli</taxon>
        <taxon>Bacillales</taxon>
        <taxon>Paenibacillaceae</taxon>
        <taxon>Cohnella</taxon>
    </lineage>
</organism>
<dbReference type="EMBL" id="JBHSEP010000015">
    <property type="protein sequence ID" value="MFC4600274.1"/>
    <property type="molecule type" value="Genomic_DNA"/>
</dbReference>
<dbReference type="SUPFAM" id="SSF82784">
    <property type="entry name" value="OsmC-like"/>
    <property type="match status" value="1"/>
</dbReference>
<reference evidence="2" key="1">
    <citation type="journal article" date="2019" name="Int. J. Syst. Evol. Microbiol.">
        <title>The Global Catalogue of Microorganisms (GCM) 10K type strain sequencing project: providing services to taxonomists for standard genome sequencing and annotation.</title>
        <authorList>
            <consortium name="The Broad Institute Genomics Platform"/>
            <consortium name="The Broad Institute Genome Sequencing Center for Infectious Disease"/>
            <person name="Wu L."/>
            <person name="Ma J."/>
        </authorList>
    </citation>
    <scope>NUCLEOTIDE SEQUENCE [LARGE SCALE GENOMIC DNA]</scope>
    <source>
        <strain evidence="2">CCUG 49571</strain>
    </source>
</reference>
<comment type="caution">
    <text evidence="1">The sequence shown here is derived from an EMBL/GenBank/DDBJ whole genome shotgun (WGS) entry which is preliminary data.</text>
</comment>